<sequence>MIFLPTELLSQIFDCLTNKQDQISSQLVCHAWHTPAKRAFYKHVVIIEAENDKTYPFLNFIQSMWLSISIHSDLPSPGQFVKTLSVDFHRHTYNDNNIPRVADFQLLGMSCPNVEEFAIPTLFWGQLISSNMKQYWTKLNKLPSFQISQNILERKYELDRFFHFQSSLTHLEVTNFYIHNLSHFSLMIQSFTALVALKITTNKHNFTQMMPMLKDCPNITEFSMTTTSSIRDLPVDYPQPPPRILGNHFGQSANQNVLKPTRLQFLDLNVRVISFHLINTITQTLPCLQKLVLRVQEQSPVLFLDQLSRFITTQLSQSTIHLFLPPAPNDPVLLIKQYISSSTTIVNMSYDSRSSVITGVPDISYHQHDQCKRLYLRFQGSILPTIKVQDLIHMKVLNEYGIYIHRLEIQFPSFLRAVEKKSLENPASVQSLFNHCPNISILSISQCYFDLKLQSTTFSLHCLTLDKSLITAESLYHISCHCIHLKYLTLQDCDWDHKRIINMPKTEFKKLSILKTCDNRVQKMVARIIVLEPTRTTTAFYCVSKSYTSFIATTTQPKPPFSIKIICKAMDQFRFNHVPLVLS</sequence>
<dbReference type="InterPro" id="IPR032675">
    <property type="entry name" value="LRR_dom_sf"/>
</dbReference>
<gene>
    <name evidence="2" type="ORF">INT47_003137</name>
</gene>
<reference evidence="2" key="1">
    <citation type="submission" date="2020-12" db="EMBL/GenBank/DDBJ databases">
        <title>Metabolic potential, ecology and presence of endohyphal bacteria is reflected in genomic diversity of Mucoromycotina.</title>
        <authorList>
            <person name="Muszewska A."/>
            <person name="Okrasinska A."/>
            <person name="Steczkiewicz K."/>
            <person name="Drgas O."/>
            <person name="Orlowska M."/>
            <person name="Perlinska-Lenart U."/>
            <person name="Aleksandrzak-Piekarczyk T."/>
            <person name="Szatraj K."/>
            <person name="Zielenkiewicz U."/>
            <person name="Pilsyk S."/>
            <person name="Malc E."/>
            <person name="Mieczkowski P."/>
            <person name="Kruszewska J.S."/>
            <person name="Biernat P."/>
            <person name="Pawlowska J."/>
        </authorList>
    </citation>
    <scope>NUCLEOTIDE SEQUENCE</scope>
    <source>
        <strain evidence="2">WA0000017839</strain>
    </source>
</reference>
<dbReference type="Gene3D" id="3.80.10.10">
    <property type="entry name" value="Ribonuclease Inhibitor"/>
    <property type="match status" value="2"/>
</dbReference>
<dbReference type="AlphaFoldDB" id="A0A8H7QL02"/>
<dbReference type="SUPFAM" id="SSF81383">
    <property type="entry name" value="F-box domain"/>
    <property type="match status" value="1"/>
</dbReference>
<dbReference type="SUPFAM" id="SSF52047">
    <property type="entry name" value="RNI-like"/>
    <property type="match status" value="1"/>
</dbReference>
<name>A0A8H7QL02_9FUNG</name>
<dbReference type="Gene3D" id="1.20.1280.50">
    <property type="match status" value="1"/>
</dbReference>
<dbReference type="EMBL" id="JAEPRD010000196">
    <property type="protein sequence ID" value="KAG2194426.1"/>
    <property type="molecule type" value="Genomic_DNA"/>
</dbReference>
<organism evidence="2 3">
    <name type="scientific">Mucor saturninus</name>
    <dbReference type="NCBI Taxonomy" id="64648"/>
    <lineage>
        <taxon>Eukaryota</taxon>
        <taxon>Fungi</taxon>
        <taxon>Fungi incertae sedis</taxon>
        <taxon>Mucoromycota</taxon>
        <taxon>Mucoromycotina</taxon>
        <taxon>Mucoromycetes</taxon>
        <taxon>Mucorales</taxon>
        <taxon>Mucorineae</taxon>
        <taxon>Mucoraceae</taxon>
        <taxon>Mucor</taxon>
    </lineage>
</organism>
<evidence type="ECO:0000313" key="2">
    <source>
        <dbReference type="EMBL" id="KAG2194426.1"/>
    </source>
</evidence>
<feature type="domain" description="F-box" evidence="1">
    <location>
        <begin position="4"/>
        <end position="45"/>
    </location>
</feature>
<dbReference type="OrthoDB" id="2227589at2759"/>
<keyword evidence="3" id="KW-1185">Reference proteome</keyword>
<dbReference type="Proteomes" id="UP000603453">
    <property type="component" value="Unassembled WGS sequence"/>
</dbReference>
<evidence type="ECO:0000313" key="3">
    <source>
        <dbReference type="Proteomes" id="UP000603453"/>
    </source>
</evidence>
<dbReference type="InterPro" id="IPR036047">
    <property type="entry name" value="F-box-like_dom_sf"/>
</dbReference>
<proteinExistence type="predicted"/>
<dbReference type="Pfam" id="PF12937">
    <property type="entry name" value="F-box-like"/>
    <property type="match status" value="1"/>
</dbReference>
<protein>
    <recommendedName>
        <fullName evidence="1">F-box domain-containing protein</fullName>
    </recommendedName>
</protein>
<comment type="caution">
    <text evidence="2">The sequence shown here is derived from an EMBL/GenBank/DDBJ whole genome shotgun (WGS) entry which is preliminary data.</text>
</comment>
<accession>A0A8H7QL02</accession>
<dbReference type="InterPro" id="IPR001810">
    <property type="entry name" value="F-box_dom"/>
</dbReference>
<evidence type="ECO:0000259" key="1">
    <source>
        <dbReference type="Pfam" id="PF12937"/>
    </source>
</evidence>